<feature type="transmembrane region" description="Helical" evidence="2">
    <location>
        <begin position="340"/>
        <end position="361"/>
    </location>
</feature>
<feature type="transmembrane region" description="Helical" evidence="2">
    <location>
        <begin position="184"/>
        <end position="202"/>
    </location>
</feature>
<evidence type="ECO:0000313" key="5">
    <source>
        <dbReference type="Proteomes" id="UP000886520"/>
    </source>
</evidence>
<dbReference type="OrthoDB" id="2149840at2759"/>
<dbReference type="PANTHER" id="PTHR31061:SF24">
    <property type="entry name" value="LD22376P"/>
    <property type="match status" value="1"/>
</dbReference>
<feature type="transmembrane region" description="Helical" evidence="2">
    <location>
        <begin position="398"/>
        <end position="422"/>
    </location>
</feature>
<feature type="transmembrane region" description="Helical" evidence="2">
    <location>
        <begin position="145"/>
        <end position="164"/>
    </location>
</feature>
<evidence type="ECO:0000256" key="2">
    <source>
        <dbReference type="SAM" id="Phobius"/>
    </source>
</evidence>
<sequence length="487" mass="54553">MEAAERGELSRAPQSNFGKQEEEVYEADDDGHKIPLLPSFFHGNREACTSMSKHSFDVEENLHKSSKEKNPRQRLASLDVFRGLTIAVMILVDDGGGAWPSINHSPWHGVTLADYVMPFFLFIVGMSLVLAFKNTRNRLDAFQKAGLRALKLFTLGVFLQGGYVHGRDNLNFGVDMRHLRIMGILQRISIGYLLVACCEILSKVTQVSRKKSSSLEVDTVRSMVMYPWQWACVLALTSVYLLILYGLRVPDWHFMPVVSKELTSAMESTVTRIKCGVRGDLGPACNAVGFLDRTLMGINHLYINPVYRRTKECSTNSPDYGPLPVDAPAWCSAPFDPEGLVSSLMASISCFIGAHYGHALLHFKNHERLLYEWIASGILLKLLGLLIEWLGMPANKPLYTISYVCVTGGVAGLVFSAIYVLVDVWNYRKPFLLLEWMGMNALLIFVLAAIEVFPALVQGFYWSSPQYNLVSLVEQKKLSKCLNLLKQ</sequence>
<comment type="caution">
    <text evidence="4">The sequence shown here is derived from an EMBL/GenBank/DDBJ whole genome shotgun (WGS) entry which is preliminary data.</text>
</comment>
<dbReference type="Pfam" id="PF07786">
    <property type="entry name" value="HGSNAT_cat"/>
    <property type="match status" value="1"/>
</dbReference>
<reference evidence="4" key="1">
    <citation type="submission" date="2021-01" db="EMBL/GenBank/DDBJ databases">
        <title>Adiantum capillus-veneris genome.</title>
        <authorList>
            <person name="Fang Y."/>
            <person name="Liao Q."/>
        </authorList>
    </citation>
    <scope>NUCLEOTIDE SEQUENCE</scope>
    <source>
        <strain evidence="4">H3</strain>
        <tissue evidence="4">Leaf</tissue>
    </source>
</reference>
<keyword evidence="2" id="KW-0812">Transmembrane</keyword>
<accession>A0A9D4ZP64</accession>
<dbReference type="EMBL" id="JABFUD020000004">
    <property type="protein sequence ID" value="KAI5080872.1"/>
    <property type="molecule type" value="Genomic_DNA"/>
</dbReference>
<dbReference type="PANTHER" id="PTHR31061">
    <property type="entry name" value="LD22376P"/>
    <property type="match status" value="1"/>
</dbReference>
<organism evidence="4 5">
    <name type="scientific">Adiantum capillus-veneris</name>
    <name type="common">Maidenhair fern</name>
    <dbReference type="NCBI Taxonomy" id="13818"/>
    <lineage>
        <taxon>Eukaryota</taxon>
        <taxon>Viridiplantae</taxon>
        <taxon>Streptophyta</taxon>
        <taxon>Embryophyta</taxon>
        <taxon>Tracheophyta</taxon>
        <taxon>Polypodiopsida</taxon>
        <taxon>Polypodiidae</taxon>
        <taxon>Polypodiales</taxon>
        <taxon>Pteridineae</taxon>
        <taxon>Pteridaceae</taxon>
        <taxon>Vittarioideae</taxon>
        <taxon>Adiantum</taxon>
    </lineage>
</organism>
<dbReference type="InterPro" id="IPR012429">
    <property type="entry name" value="HGSNAT_cat"/>
</dbReference>
<feature type="transmembrane region" description="Helical" evidence="2">
    <location>
        <begin position="373"/>
        <end position="392"/>
    </location>
</feature>
<evidence type="ECO:0000256" key="1">
    <source>
        <dbReference type="SAM" id="MobiDB-lite"/>
    </source>
</evidence>
<evidence type="ECO:0000313" key="4">
    <source>
        <dbReference type="EMBL" id="KAI5080872.1"/>
    </source>
</evidence>
<dbReference type="Proteomes" id="UP000886520">
    <property type="component" value="Chromosome 4"/>
</dbReference>
<dbReference type="AlphaFoldDB" id="A0A9D4ZP64"/>
<feature type="transmembrane region" description="Helical" evidence="2">
    <location>
        <begin position="442"/>
        <end position="462"/>
    </location>
</feature>
<name>A0A9D4ZP64_ADICA</name>
<protein>
    <recommendedName>
        <fullName evidence="3">Heparan-alpha-glucosaminide N-acetyltransferase catalytic domain-containing protein</fullName>
    </recommendedName>
</protein>
<keyword evidence="2" id="KW-0472">Membrane</keyword>
<feature type="region of interest" description="Disordered" evidence="1">
    <location>
        <begin position="1"/>
        <end position="28"/>
    </location>
</feature>
<keyword evidence="5" id="KW-1185">Reference proteome</keyword>
<gene>
    <name evidence="4" type="ORF">GOP47_0004055</name>
</gene>
<feature type="transmembrane region" description="Helical" evidence="2">
    <location>
        <begin position="75"/>
        <end position="92"/>
    </location>
</feature>
<keyword evidence="2" id="KW-1133">Transmembrane helix</keyword>
<feature type="transmembrane region" description="Helical" evidence="2">
    <location>
        <begin position="223"/>
        <end position="247"/>
    </location>
</feature>
<feature type="domain" description="Heparan-alpha-glucosaminide N-acetyltransferase catalytic" evidence="3">
    <location>
        <begin position="74"/>
        <end position="196"/>
    </location>
</feature>
<feature type="transmembrane region" description="Helical" evidence="2">
    <location>
        <begin position="112"/>
        <end position="133"/>
    </location>
</feature>
<proteinExistence type="predicted"/>
<evidence type="ECO:0000259" key="3">
    <source>
        <dbReference type="Pfam" id="PF07786"/>
    </source>
</evidence>